<name>A0AAV4Y019_CAEEX</name>
<gene>
    <name evidence="1" type="ORF">CEXT_146971</name>
</gene>
<keyword evidence="2" id="KW-1185">Reference proteome</keyword>
<sequence length="102" mass="11172">MPLRLIDVGGPICLSQPDILVVLKPHSPAEHLALLNLSNGDELQSVTIQYFTFNEFSRALNTKTSGKGGTIPFMKWDLTLAFQRSNFGVNGLRPVAMLCVIS</sequence>
<dbReference type="EMBL" id="BPLR01018412">
    <property type="protein sequence ID" value="GIY99330.1"/>
    <property type="molecule type" value="Genomic_DNA"/>
</dbReference>
<organism evidence="1 2">
    <name type="scientific">Caerostris extrusa</name>
    <name type="common">Bark spider</name>
    <name type="synonym">Caerostris bankana</name>
    <dbReference type="NCBI Taxonomy" id="172846"/>
    <lineage>
        <taxon>Eukaryota</taxon>
        <taxon>Metazoa</taxon>
        <taxon>Ecdysozoa</taxon>
        <taxon>Arthropoda</taxon>
        <taxon>Chelicerata</taxon>
        <taxon>Arachnida</taxon>
        <taxon>Araneae</taxon>
        <taxon>Araneomorphae</taxon>
        <taxon>Entelegynae</taxon>
        <taxon>Araneoidea</taxon>
        <taxon>Araneidae</taxon>
        <taxon>Caerostris</taxon>
    </lineage>
</organism>
<dbReference type="Proteomes" id="UP001054945">
    <property type="component" value="Unassembled WGS sequence"/>
</dbReference>
<comment type="caution">
    <text evidence="1">The sequence shown here is derived from an EMBL/GenBank/DDBJ whole genome shotgun (WGS) entry which is preliminary data.</text>
</comment>
<evidence type="ECO:0000313" key="1">
    <source>
        <dbReference type="EMBL" id="GIY99330.1"/>
    </source>
</evidence>
<accession>A0AAV4Y019</accession>
<reference evidence="1 2" key="1">
    <citation type="submission" date="2021-06" db="EMBL/GenBank/DDBJ databases">
        <title>Caerostris extrusa draft genome.</title>
        <authorList>
            <person name="Kono N."/>
            <person name="Arakawa K."/>
        </authorList>
    </citation>
    <scope>NUCLEOTIDE SEQUENCE [LARGE SCALE GENOMIC DNA]</scope>
</reference>
<protein>
    <submittedName>
        <fullName evidence="1">Uncharacterized protein</fullName>
    </submittedName>
</protein>
<proteinExistence type="predicted"/>
<dbReference type="AlphaFoldDB" id="A0AAV4Y019"/>
<evidence type="ECO:0000313" key="2">
    <source>
        <dbReference type="Proteomes" id="UP001054945"/>
    </source>
</evidence>